<dbReference type="Proteomes" id="UP000504627">
    <property type="component" value="Unplaced"/>
</dbReference>
<dbReference type="RefSeq" id="XP_027577390.2">
    <property type="nucleotide sequence ID" value="XM_027721589.2"/>
</dbReference>
<organism evidence="2 3">
    <name type="scientific">Pipra filicauda</name>
    <name type="common">Wire-tailed manakin</name>
    <dbReference type="NCBI Taxonomy" id="649802"/>
    <lineage>
        <taxon>Eukaryota</taxon>
        <taxon>Metazoa</taxon>
        <taxon>Chordata</taxon>
        <taxon>Craniata</taxon>
        <taxon>Vertebrata</taxon>
        <taxon>Euteleostomi</taxon>
        <taxon>Archelosauria</taxon>
        <taxon>Archosauria</taxon>
        <taxon>Dinosauria</taxon>
        <taxon>Saurischia</taxon>
        <taxon>Theropoda</taxon>
        <taxon>Coelurosauria</taxon>
        <taxon>Aves</taxon>
        <taxon>Neognathae</taxon>
        <taxon>Neoaves</taxon>
        <taxon>Telluraves</taxon>
        <taxon>Australaves</taxon>
        <taxon>Passeriformes</taxon>
        <taxon>Pipridae</taxon>
        <taxon>Pipra</taxon>
    </lineage>
</organism>
<reference evidence="3" key="1">
    <citation type="submission" date="2025-08" db="UniProtKB">
        <authorList>
            <consortium name="RefSeq"/>
        </authorList>
    </citation>
    <scope>IDENTIFICATION</scope>
    <source>
        <tissue evidence="3">Muscle</tissue>
    </source>
</reference>
<feature type="region of interest" description="Disordered" evidence="1">
    <location>
        <begin position="99"/>
        <end position="313"/>
    </location>
</feature>
<keyword evidence="2" id="KW-1185">Reference proteome</keyword>
<accession>A0A6J2GPX3</accession>
<dbReference type="CTD" id="113417915"/>
<dbReference type="AlphaFoldDB" id="A0A6J2GPX3"/>
<dbReference type="GeneID" id="113988215"/>
<evidence type="ECO:0000313" key="2">
    <source>
        <dbReference type="Proteomes" id="UP000504627"/>
    </source>
</evidence>
<dbReference type="PANTHER" id="PTHR34438">
    <property type="entry name" value="SI:DKEY-97L20.6"/>
    <property type="match status" value="1"/>
</dbReference>
<name>A0A6J2GPX3_9PASS</name>
<feature type="compositionally biased region" description="Acidic residues" evidence="1">
    <location>
        <begin position="102"/>
        <end position="111"/>
    </location>
</feature>
<feature type="compositionally biased region" description="Pro residues" evidence="1">
    <location>
        <begin position="215"/>
        <end position="229"/>
    </location>
</feature>
<feature type="compositionally biased region" description="Basic residues" evidence="1">
    <location>
        <begin position="7"/>
        <end position="16"/>
    </location>
</feature>
<dbReference type="InterPro" id="IPR028042">
    <property type="entry name" value="DUF4639"/>
</dbReference>
<protein>
    <submittedName>
        <fullName evidence="3">Uncharacterized protein C2orf81 homolog</fullName>
    </submittedName>
</protein>
<dbReference type="InParanoid" id="A0A6J2GPX3"/>
<feature type="compositionally biased region" description="Pro residues" evidence="1">
    <location>
        <begin position="239"/>
        <end position="249"/>
    </location>
</feature>
<sequence length="313" mass="33361">MAEKKRSSAPKARRDKSRPPARASPRASTHSDTHTPPAEGGRRSPPGEPLDVEDILAELLDRVIAESVRAAVARQRVPYTVSRARDAILCVVEWRFLARDEGDPDPGEDPDPERARAWSEDEEPQPCVLDTSAQGVVPVRLVPPSLGEVPSQESPVTDEASSEHPLRALDAVTVPAVRLSRGEVLDAKPPSQDPPAAAGAPPAVPGRVPGAVPTLPAPGPPRPKPPTAPRSPDRESRPSRPPRPEPPPCDSWLSSALLAPGVTVRWAGGERRGPGTAGHGEHEEEEGEVSEAERELRPILSAPAFRLASDGER</sequence>
<proteinExistence type="predicted"/>
<dbReference type="Pfam" id="PF15479">
    <property type="entry name" value="DUF4639"/>
    <property type="match status" value="1"/>
</dbReference>
<dbReference type="PANTHER" id="PTHR34438:SF1">
    <property type="entry name" value="CHROMOSOME 2 OPEN READING FRAME 81"/>
    <property type="match status" value="1"/>
</dbReference>
<feature type="region of interest" description="Disordered" evidence="1">
    <location>
        <begin position="1"/>
        <end position="53"/>
    </location>
</feature>
<evidence type="ECO:0000313" key="3">
    <source>
        <dbReference type="RefSeq" id="XP_027577390.2"/>
    </source>
</evidence>
<gene>
    <name evidence="3" type="primary">CUNH2orf81</name>
</gene>
<feature type="compositionally biased region" description="Low complexity" evidence="1">
    <location>
        <begin position="194"/>
        <end position="214"/>
    </location>
</feature>
<evidence type="ECO:0000256" key="1">
    <source>
        <dbReference type="SAM" id="MobiDB-lite"/>
    </source>
</evidence>